<gene>
    <name evidence="2" type="ORF">M9Y10_011223</name>
</gene>
<evidence type="ECO:0000313" key="3">
    <source>
        <dbReference type="Proteomes" id="UP001470230"/>
    </source>
</evidence>
<name>A0ABR2IIV5_9EUKA</name>
<dbReference type="EMBL" id="JAPFFF010000017">
    <property type="protein sequence ID" value="KAK8863537.1"/>
    <property type="molecule type" value="Genomic_DNA"/>
</dbReference>
<evidence type="ECO:0000256" key="1">
    <source>
        <dbReference type="SAM" id="MobiDB-lite"/>
    </source>
</evidence>
<feature type="compositionally biased region" description="Acidic residues" evidence="1">
    <location>
        <begin position="198"/>
        <end position="241"/>
    </location>
</feature>
<protein>
    <submittedName>
        <fullName evidence="2">Uncharacterized protein</fullName>
    </submittedName>
</protein>
<reference evidence="2 3" key="1">
    <citation type="submission" date="2024-04" db="EMBL/GenBank/DDBJ databases">
        <title>Tritrichomonas musculus Genome.</title>
        <authorList>
            <person name="Alves-Ferreira E."/>
            <person name="Grigg M."/>
            <person name="Lorenzi H."/>
            <person name="Galac M."/>
        </authorList>
    </citation>
    <scope>NUCLEOTIDE SEQUENCE [LARGE SCALE GENOMIC DNA]</scope>
    <source>
        <strain evidence="2 3">EAF2021</strain>
    </source>
</reference>
<proteinExistence type="predicted"/>
<organism evidence="2 3">
    <name type="scientific">Tritrichomonas musculus</name>
    <dbReference type="NCBI Taxonomy" id="1915356"/>
    <lineage>
        <taxon>Eukaryota</taxon>
        <taxon>Metamonada</taxon>
        <taxon>Parabasalia</taxon>
        <taxon>Tritrichomonadida</taxon>
        <taxon>Tritrichomonadidae</taxon>
        <taxon>Tritrichomonas</taxon>
    </lineage>
</organism>
<keyword evidence="3" id="KW-1185">Reference proteome</keyword>
<comment type="caution">
    <text evidence="2">The sequence shown here is derived from an EMBL/GenBank/DDBJ whole genome shotgun (WGS) entry which is preliminary data.</text>
</comment>
<sequence length="964" mass="113201">MWKEETKNIQPDSYEIKLPDVTSVEIENFFSKYKIIYSDINYHFFQITKGMQNCVNSIVNFKCSFNYLAQQTRIHFSKFPHFFSYSAFHIVNFIPFRFNLVMNLLEMFVDDDAFFNSLLFSLFLLKKFNNSLNFVSIASFIEMLRYRHLLDENGFNTIIDFISSDFATDKYKAFANKPPSKWMSVARFNGKIHTKEDEINEEEEEESDSTLEEESCDENSDDSEYSDMEEEEEEEEEFYEEDSVKIIYKNKLEQILDEITRLKKNFKGNRYSNEAKKYSSLLYFSSKFSYYLARKILSLPCEKTIDKFNKPYIKCINCSLFDSNKVEQLLRLQNIKFKELVDCNIAVDAAVFTPISGCKIIKKFNFLKNIIDEKCEYSSIFTFYLEPLDIGIHSFPIHVVIMKDGFADETILNRRKVLIENLRAYNINCIFKSTDGDHCFDADHEKAFCEYKDLLESGATFEEIIRRVKNHDFSDPWPINDPFHSFKNIRSKSLFRKIGLSLLKEFDQSELDNFINTKNCLHDKSTHGSMKDSYPIQIFGFESFIKSKGFTQSHFFICSVFLLMESIRNARLTIEARKQYLNTSFLFMNYYIHLIGYMRTITTRMSLIRILNTIIGLYICMERGCFNCSHVGTHPLECFYGTIRIGCHFNHSIFNVLHTISRTILSNYYMQELDIPKKIYGRKNVGGAVIQPQIDAYGYFPVTPDEFFIIFLKKLYGLKVDESSLEKVEKWYEYLIKNHRKNDDCELYQQGTLAGVNITSRNIYYTNKRSECPKKSESTLRKKKPKSHLKSVLVKKYSEEIKSKIISYISRAIEAFKDNAMLITNKLFGFILNKKEQAPKESDPNLFIYNIFINCSNRKRKNSQNIMDQNALKRINKRSISQPPKSSLINLNPQLQFPNNIQITPPLITKSQPRPFFNYNYPQNINFQILPSHLSPPLHTRQQINRYIPSPILNNTKSATEKDS</sequence>
<evidence type="ECO:0000313" key="2">
    <source>
        <dbReference type="EMBL" id="KAK8863537.1"/>
    </source>
</evidence>
<dbReference type="Proteomes" id="UP001470230">
    <property type="component" value="Unassembled WGS sequence"/>
</dbReference>
<accession>A0ABR2IIV5</accession>
<feature type="region of interest" description="Disordered" evidence="1">
    <location>
        <begin position="194"/>
        <end position="241"/>
    </location>
</feature>